<protein>
    <submittedName>
        <fullName evidence="1">Uncharacterized protein</fullName>
    </submittedName>
</protein>
<accession>A0A371H281</accession>
<sequence length="120" mass="14066">MLVIFNSSEPFIVYSDAFDMSLRDVLMLKNLVFSDHKSLRNSLKNKMSKKFKDYNFDFSYYLGKANVVVNALSMKSLFKRLKLSMWVTLKSIKLGMLKITSDLMEESREGQRLDLYLLDQ</sequence>
<evidence type="ECO:0000313" key="2">
    <source>
        <dbReference type="Proteomes" id="UP000257109"/>
    </source>
</evidence>
<keyword evidence="2" id="KW-1185">Reference proteome</keyword>
<dbReference type="OrthoDB" id="1435064at2759"/>
<reference evidence="1" key="1">
    <citation type="submission" date="2018-05" db="EMBL/GenBank/DDBJ databases">
        <title>Draft genome of Mucuna pruriens seed.</title>
        <authorList>
            <person name="Nnadi N.E."/>
            <person name="Vos R."/>
            <person name="Hasami M.H."/>
            <person name="Devisetty U.K."/>
            <person name="Aguiy J.C."/>
        </authorList>
    </citation>
    <scope>NUCLEOTIDE SEQUENCE [LARGE SCALE GENOMIC DNA]</scope>
    <source>
        <strain evidence="1">JCA_2017</strain>
    </source>
</reference>
<comment type="caution">
    <text evidence="1">The sequence shown here is derived from an EMBL/GenBank/DDBJ whole genome shotgun (WGS) entry which is preliminary data.</text>
</comment>
<proteinExistence type="predicted"/>
<name>A0A371H281_MUCPR</name>
<evidence type="ECO:0000313" key="1">
    <source>
        <dbReference type="EMBL" id="RDX96912.1"/>
    </source>
</evidence>
<organism evidence="1 2">
    <name type="scientific">Mucuna pruriens</name>
    <name type="common">Velvet bean</name>
    <name type="synonym">Dolichos pruriens</name>
    <dbReference type="NCBI Taxonomy" id="157652"/>
    <lineage>
        <taxon>Eukaryota</taxon>
        <taxon>Viridiplantae</taxon>
        <taxon>Streptophyta</taxon>
        <taxon>Embryophyta</taxon>
        <taxon>Tracheophyta</taxon>
        <taxon>Spermatophyta</taxon>
        <taxon>Magnoliopsida</taxon>
        <taxon>eudicotyledons</taxon>
        <taxon>Gunneridae</taxon>
        <taxon>Pentapetalae</taxon>
        <taxon>rosids</taxon>
        <taxon>fabids</taxon>
        <taxon>Fabales</taxon>
        <taxon>Fabaceae</taxon>
        <taxon>Papilionoideae</taxon>
        <taxon>50 kb inversion clade</taxon>
        <taxon>NPAAA clade</taxon>
        <taxon>indigoferoid/millettioid clade</taxon>
        <taxon>Phaseoleae</taxon>
        <taxon>Mucuna</taxon>
    </lineage>
</organism>
<dbReference type="Proteomes" id="UP000257109">
    <property type="component" value="Unassembled WGS sequence"/>
</dbReference>
<feature type="non-terminal residue" evidence="1">
    <location>
        <position position="1"/>
    </location>
</feature>
<dbReference type="AlphaFoldDB" id="A0A371H281"/>
<gene>
    <name evidence="1" type="ORF">CR513_20379</name>
</gene>
<dbReference type="EMBL" id="QJKJ01003777">
    <property type="protein sequence ID" value="RDX96912.1"/>
    <property type="molecule type" value="Genomic_DNA"/>
</dbReference>